<dbReference type="InterPro" id="IPR029063">
    <property type="entry name" value="SAM-dependent_MTases_sf"/>
</dbReference>
<keyword evidence="2" id="KW-1185">Reference proteome</keyword>
<dbReference type="AlphaFoldDB" id="A0A812K6H6"/>
<sequence length="179" mass="19020">GSPQAMLFNGDMRDLGLSTPVDAILTSPPYPGVYNYLPQNQDSTPNPIEAAALRGVSLSAAARGYDASFRTSSPEIGARRTWSSNTMASFEAAWQLQQEEWLRSARACLKTGGTATLMIGDGDSSVENGFDNLASTLAAAEAVGFETVGLATIEAVADEAHRTRGMQRTEHMVHLVAVN</sequence>
<proteinExistence type="predicted"/>
<feature type="non-terminal residue" evidence="1">
    <location>
        <position position="179"/>
    </location>
</feature>
<protein>
    <submittedName>
        <fullName evidence="1">Uncharacterized protein</fullName>
    </submittedName>
</protein>
<dbReference type="SUPFAM" id="SSF53335">
    <property type="entry name" value="S-adenosyl-L-methionine-dependent methyltransferases"/>
    <property type="match status" value="1"/>
</dbReference>
<dbReference type="Proteomes" id="UP000601435">
    <property type="component" value="Unassembled WGS sequence"/>
</dbReference>
<evidence type="ECO:0000313" key="2">
    <source>
        <dbReference type="Proteomes" id="UP000601435"/>
    </source>
</evidence>
<gene>
    <name evidence="1" type="ORF">SNEC2469_LOCUS3081</name>
</gene>
<dbReference type="OrthoDB" id="409018at2759"/>
<organism evidence="1 2">
    <name type="scientific">Symbiodinium necroappetens</name>
    <dbReference type="NCBI Taxonomy" id="1628268"/>
    <lineage>
        <taxon>Eukaryota</taxon>
        <taxon>Sar</taxon>
        <taxon>Alveolata</taxon>
        <taxon>Dinophyceae</taxon>
        <taxon>Suessiales</taxon>
        <taxon>Symbiodiniaceae</taxon>
        <taxon>Symbiodinium</taxon>
    </lineage>
</organism>
<evidence type="ECO:0000313" key="1">
    <source>
        <dbReference type="EMBL" id="CAE7224654.1"/>
    </source>
</evidence>
<feature type="non-terminal residue" evidence="1">
    <location>
        <position position="1"/>
    </location>
</feature>
<reference evidence="1" key="1">
    <citation type="submission" date="2021-02" db="EMBL/GenBank/DDBJ databases">
        <authorList>
            <person name="Dougan E. K."/>
            <person name="Rhodes N."/>
            <person name="Thang M."/>
            <person name="Chan C."/>
        </authorList>
    </citation>
    <scope>NUCLEOTIDE SEQUENCE</scope>
</reference>
<comment type="caution">
    <text evidence="1">The sequence shown here is derived from an EMBL/GenBank/DDBJ whole genome shotgun (WGS) entry which is preliminary data.</text>
</comment>
<name>A0A812K6H6_9DINO</name>
<dbReference type="Gene3D" id="3.40.50.150">
    <property type="entry name" value="Vaccinia Virus protein VP39"/>
    <property type="match status" value="1"/>
</dbReference>
<accession>A0A812K6H6</accession>
<dbReference type="EMBL" id="CAJNJA010007439">
    <property type="protein sequence ID" value="CAE7224654.1"/>
    <property type="molecule type" value="Genomic_DNA"/>
</dbReference>